<evidence type="ECO:0000313" key="2">
    <source>
        <dbReference type="Proteomes" id="UP000823775"/>
    </source>
</evidence>
<reference evidence="1 2" key="1">
    <citation type="journal article" date="2021" name="BMC Genomics">
        <title>Datura genome reveals duplications of psychoactive alkaloid biosynthetic genes and high mutation rate following tissue culture.</title>
        <authorList>
            <person name="Rajewski A."/>
            <person name="Carter-House D."/>
            <person name="Stajich J."/>
            <person name="Litt A."/>
        </authorList>
    </citation>
    <scope>NUCLEOTIDE SEQUENCE [LARGE SCALE GENOMIC DNA]</scope>
    <source>
        <strain evidence="1">AR-01</strain>
    </source>
</reference>
<gene>
    <name evidence="1" type="ORF">HAX54_053284</name>
</gene>
<evidence type="ECO:0000313" key="1">
    <source>
        <dbReference type="EMBL" id="MCD7464718.1"/>
    </source>
</evidence>
<accession>A0ABS8T185</accession>
<dbReference type="EMBL" id="JACEIK010000988">
    <property type="protein sequence ID" value="MCD7464718.1"/>
    <property type="molecule type" value="Genomic_DNA"/>
</dbReference>
<dbReference type="Proteomes" id="UP000823775">
    <property type="component" value="Unassembled WGS sequence"/>
</dbReference>
<sequence length="111" mass="11953">MPTTSSTPLVRHSSSPARFLNQLATAAGDTGFSVSMGRGSYNSKGVGDSGRGITRLNSQLSFTRQETLSQIAERKTRGCEGPVQTMARESQHILMPLQVVSQWVLGKTTIL</sequence>
<protein>
    <submittedName>
        <fullName evidence="1">Uncharacterized protein</fullName>
    </submittedName>
</protein>
<keyword evidence="2" id="KW-1185">Reference proteome</keyword>
<comment type="caution">
    <text evidence="1">The sequence shown here is derived from an EMBL/GenBank/DDBJ whole genome shotgun (WGS) entry which is preliminary data.</text>
</comment>
<proteinExistence type="predicted"/>
<organism evidence="1 2">
    <name type="scientific">Datura stramonium</name>
    <name type="common">Jimsonweed</name>
    <name type="synonym">Common thornapple</name>
    <dbReference type="NCBI Taxonomy" id="4076"/>
    <lineage>
        <taxon>Eukaryota</taxon>
        <taxon>Viridiplantae</taxon>
        <taxon>Streptophyta</taxon>
        <taxon>Embryophyta</taxon>
        <taxon>Tracheophyta</taxon>
        <taxon>Spermatophyta</taxon>
        <taxon>Magnoliopsida</taxon>
        <taxon>eudicotyledons</taxon>
        <taxon>Gunneridae</taxon>
        <taxon>Pentapetalae</taxon>
        <taxon>asterids</taxon>
        <taxon>lamiids</taxon>
        <taxon>Solanales</taxon>
        <taxon>Solanaceae</taxon>
        <taxon>Solanoideae</taxon>
        <taxon>Datureae</taxon>
        <taxon>Datura</taxon>
    </lineage>
</organism>
<name>A0ABS8T185_DATST</name>